<dbReference type="AlphaFoldDB" id="A0A4V3WQF6"/>
<evidence type="ECO:0000313" key="4">
    <source>
        <dbReference type="Proteomes" id="UP000306102"/>
    </source>
</evidence>
<evidence type="ECO:0000256" key="2">
    <source>
        <dbReference type="SAM" id="MobiDB-lite"/>
    </source>
</evidence>
<feature type="region of interest" description="Disordered" evidence="2">
    <location>
        <begin position="1"/>
        <end position="28"/>
    </location>
</feature>
<evidence type="ECO:0000313" key="3">
    <source>
        <dbReference type="EMBL" id="THG20117.1"/>
    </source>
</evidence>
<accession>A0A4V3WQF6</accession>
<protein>
    <submittedName>
        <fullName evidence="3">Uncharacterized protein</fullName>
    </submittedName>
</protein>
<dbReference type="GO" id="GO:0080043">
    <property type="term" value="F:quercetin 3-O-glucosyltransferase activity"/>
    <property type="evidence" value="ECO:0007669"/>
    <property type="project" value="TreeGrafter"/>
</dbReference>
<feature type="compositionally biased region" description="Polar residues" evidence="2">
    <location>
        <begin position="7"/>
        <end position="18"/>
    </location>
</feature>
<keyword evidence="4" id="KW-1185">Reference proteome</keyword>
<comment type="caution">
    <text evidence="3">The sequence shown here is derived from an EMBL/GenBank/DDBJ whole genome shotgun (WGS) entry which is preliminary data.</text>
</comment>
<comment type="similarity">
    <text evidence="1">Belongs to the UDP-glycosyltransferase family.</text>
</comment>
<dbReference type="STRING" id="542762.A0A4V3WQF6"/>
<dbReference type="PANTHER" id="PTHR11926:SF1560">
    <property type="entry name" value="UDP-GLYCOSYLTRANSFERASE 74E1-RELATED"/>
    <property type="match status" value="1"/>
</dbReference>
<proteinExistence type="inferred from homology"/>
<dbReference type="Gene3D" id="3.40.50.2000">
    <property type="entry name" value="Glycogen Phosphorylase B"/>
    <property type="match status" value="1"/>
</dbReference>
<gene>
    <name evidence="3" type="ORF">TEA_026077</name>
</gene>
<dbReference type="EMBL" id="SDRB02002105">
    <property type="protein sequence ID" value="THG20117.1"/>
    <property type="molecule type" value="Genomic_DNA"/>
</dbReference>
<dbReference type="PANTHER" id="PTHR11926">
    <property type="entry name" value="GLUCOSYL/GLUCURONOSYL TRANSFERASES"/>
    <property type="match status" value="1"/>
</dbReference>
<feature type="compositionally biased region" description="Basic and acidic residues" evidence="2">
    <location>
        <begin position="19"/>
        <end position="28"/>
    </location>
</feature>
<dbReference type="GO" id="GO:0080044">
    <property type="term" value="F:quercetin 7-O-glucosyltransferase activity"/>
    <property type="evidence" value="ECO:0007669"/>
    <property type="project" value="TreeGrafter"/>
</dbReference>
<reference evidence="3 4" key="1">
    <citation type="journal article" date="2018" name="Proc. Natl. Acad. Sci. U.S.A.">
        <title>Draft genome sequence of Camellia sinensis var. sinensis provides insights into the evolution of the tea genome and tea quality.</title>
        <authorList>
            <person name="Wei C."/>
            <person name="Yang H."/>
            <person name="Wang S."/>
            <person name="Zhao J."/>
            <person name="Liu C."/>
            <person name="Gao L."/>
            <person name="Xia E."/>
            <person name="Lu Y."/>
            <person name="Tai Y."/>
            <person name="She G."/>
            <person name="Sun J."/>
            <person name="Cao H."/>
            <person name="Tong W."/>
            <person name="Gao Q."/>
            <person name="Li Y."/>
            <person name="Deng W."/>
            <person name="Jiang X."/>
            <person name="Wang W."/>
            <person name="Chen Q."/>
            <person name="Zhang S."/>
            <person name="Li H."/>
            <person name="Wu J."/>
            <person name="Wang P."/>
            <person name="Li P."/>
            <person name="Shi C."/>
            <person name="Zheng F."/>
            <person name="Jian J."/>
            <person name="Huang B."/>
            <person name="Shan D."/>
            <person name="Shi M."/>
            <person name="Fang C."/>
            <person name="Yue Y."/>
            <person name="Li F."/>
            <person name="Li D."/>
            <person name="Wei S."/>
            <person name="Han B."/>
            <person name="Jiang C."/>
            <person name="Yin Y."/>
            <person name="Xia T."/>
            <person name="Zhang Z."/>
            <person name="Bennetzen J.L."/>
            <person name="Zhao S."/>
            <person name="Wan X."/>
        </authorList>
    </citation>
    <scope>NUCLEOTIDE SEQUENCE [LARGE SCALE GENOMIC DNA]</scope>
    <source>
        <strain evidence="4">cv. Shuchazao</strain>
        <tissue evidence="3">Leaf</tissue>
    </source>
</reference>
<sequence>MGHNEDFSQSALDGQTSEGGERCEGTYLASDRDDGRAMSRARCSSAGCQPVAWSSRLAHVEHGAEVSEGFPAHTRRLAHVCDFRWQSNVVWRSANLINRIIREDYFRARTIRMKVELSSSRAYLSKMRSCLLGSGIQDLESGIYSLRLSSSILECYLLGSAHAPCLCIPSRRVFVPPQDKLSKSLIFTQAEVFSQSRTLVHIQVEFPLHSRTLVPYPLISDSDIFGGNLGLAEMTSAQRPRHVAPRLTRRCHLATCCDPPIVLVYDAIMPWCLDVAQRLGIPGAAFFTQMCGVCAIYYHQSEGNLKVRSSMEFDLLSMPVMEIGDLPSLIPDCDLYPSFLSLMVNQFSNFRKADWLLFNTFDKLEEEVLNWMAAQWPIKTVGPTVPSMYLDKRLENDKDYGLNLFKPNVEA</sequence>
<dbReference type="SUPFAM" id="SSF53756">
    <property type="entry name" value="UDP-Glycosyltransferase/glycogen phosphorylase"/>
    <property type="match status" value="1"/>
</dbReference>
<evidence type="ECO:0000256" key="1">
    <source>
        <dbReference type="ARBA" id="ARBA00009995"/>
    </source>
</evidence>
<name>A0A4V3WQF6_CAMSN</name>
<dbReference type="Proteomes" id="UP000306102">
    <property type="component" value="Unassembled WGS sequence"/>
</dbReference>
<organism evidence="3 4">
    <name type="scientific">Camellia sinensis var. sinensis</name>
    <name type="common">China tea</name>
    <dbReference type="NCBI Taxonomy" id="542762"/>
    <lineage>
        <taxon>Eukaryota</taxon>
        <taxon>Viridiplantae</taxon>
        <taxon>Streptophyta</taxon>
        <taxon>Embryophyta</taxon>
        <taxon>Tracheophyta</taxon>
        <taxon>Spermatophyta</taxon>
        <taxon>Magnoliopsida</taxon>
        <taxon>eudicotyledons</taxon>
        <taxon>Gunneridae</taxon>
        <taxon>Pentapetalae</taxon>
        <taxon>asterids</taxon>
        <taxon>Ericales</taxon>
        <taxon>Theaceae</taxon>
        <taxon>Camellia</taxon>
    </lineage>
</organism>